<keyword evidence="3" id="KW-1185">Reference proteome</keyword>
<feature type="domain" description="HTH cro/C1-type" evidence="1">
    <location>
        <begin position="42"/>
        <end position="91"/>
    </location>
</feature>
<dbReference type="Pfam" id="PF01381">
    <property type="entry name" value="HTH_3"/>
    <property type="match status" value="1"/>
</dbReference>
<gene>
    <name evidence="2" type="ORF">J2S55_002541</name>
</gene>
<sequence length="99" mass="10923">MGERKSWGAKRAEVMSRPSAGAAYEAARIRFELGEAVRLRHEQLGLTQSELAERAGLKQPAVARFEAGGTTPTIPMLERLAEALEMRLSVQFQPLREAS</sequence>
<evidence type="ECO:0000313" key="2">
    <source>
        <dbReference type="EMBL" id="MDP9863275.1"/>
    </source>
</evidence>
<name>A0ABT9R4D9_9ACTN</name>
<comment type="caution">
    <text evidence="2">The sequence shown here is derived from an EMBL/GenBank/DDBJ whole genome shotgun (WGS) entry which is preliminary data.</text>
</comment>
<dbReference type="Proteomes" id="UP001230426">
    <property type="component" value="Unassembled WGS sequence"/>
</dbReference>
<dbReference type="InterPro" id="IPR001387">
    <property type="entry name" value="Cro/C1-type_HTH"/>
</dbReference>
<evidence type="ECO:0000259" key="1">
    <source>
        <dbReference type="PROSITE" id="PS50943"/>
    </source>
</evidence>
<accession>A0ABT9R4D9</accession>
<organism evidence="2 3">
    <name type="scientific">Streptosporangium brasiliense</name>
    <dbReference type="NCBI Taxonomy" id="47480"/>
    <lineage>
        <taxon>Bacteria</taxon>
        <taxon>Bacillati</taxon>
        <taxon>Actinomycetota</taxon>
        <taxon>Actinomycetes</taxon>
        <taxon>Streptosporangiales</taxon>
        <taxon>Streptosporangiaceae</taxon>
        <taxon>Streptosporangium</taxon>
    </lineage>
</organism>
<dbReference type="PROSITE" id="PS50943">
    <property type="entry name" value="HTH_CROC1"/>
    <property type="match status" value="1"/>
</dbReference>
<dbReference type="SMART" id="SM00530">
    <property type="entry name" value="HTH_XRE"/>
    <property type="match status" value="1"/>
</dbReference>
<proteinExistence type="predicted"/>
<dbReference type="EMBL" id="JAUSRB010000002">
    <property type="protein sequence ID" value="MDP9863275.1"/>
    <property type="molecule type" value="Genomic_DNA"/>
</dbReference>
<protein>
    <submittedName>
        <fullName evidence="2">Ribosome-binding protein aMBF1 (Putative translation factor)</fullName>
    </submittedName>
</protein>
<dbReference type="CDD" id="cd00093">
    <property type="entry name" value="HTH_XRE"/>
    <property type="match status" value="1"/>
</dbReference>
<dbReference type="RefSeq" id="WP_306860008.1">
    <property type="nucleotide sequence ID" value="NZ_JAUSRB010000002.1"/>
</dbReference>
<dbReference type="SUPFAM" id="SSF47413">
    <property type="entry name" value="lambda repressor-like DNA-binding domains"/>
    <property type="match status" value="1"/>
</dbReference>
<evidence type="ECO:0000313" key="3">
    <source>
        <dbReference type="Proteomes" id="UP001230426"/>
    </source>
</evidence>
<dbReference type="InterPro" id="IPR010982">
    <property type="entry name" value="Lambda_DNA-bd_dom_sf"/>
</dbReference>
<reference evidence="2 3" key="1">
    <citation type="submission" date="2023-07" db="EMBL/GenBank/DDBJ databases">
        <title>Sequencing the genomes of 1000 actinobacteria strains.</title>
        <authorList>
            <person name="Klenk H.-P."/>
        </authorList>
    </citation>
    <scope>NUCLEOTIDE SEQUENCE [LARGE SCALE GENOMIC DNA]</scope>
    <source>
        <strain evidence="2 3">DSM 44109</strain>
    </source>
</reference>
<dbReference type="Gene3D" id="1.10.260.40">
    <property type="entry name" value="lambda repressor-like DNA-binding domains"/>
    <property type="match status" value="1"/>
</dbReference>